<gene>
    <name evidence="2" type="ORF">K469DRAFT_296623</name>
</gene>
<keyword evidence="1" id="KW-0812">Transmembrane</keyword>
<keyword evidence="3" id="KW-1185">Reference proteome</keyword>
<feature type="transmembrane region" description="Helical" evidence="1">
    <location>
        <begin position="14"/>
        <end position="33"/>
    </location>
</feature>
<keyword evidence="1" id="KW-1133">Transmembrane helix</keyword>
<sequence>MKEGHPHCFWTPDLVTLIIFASFFVFYSSNVLLDNNTQFMEHDVIESGVYCTSPRNPRCFDSGKRCESTPCYRAGPNSAALN</sequence>
<accession>A0A6A6DPC1</accession>
<evidence type="ECO:0000256" key="1">
    <source>
        <dbReference type="SAM" id="Phobius"/>
    </source>
</evidence>
<keyword evidence="1" id="KW-0472">Membrane</keyword>
<dbReference type="EMBL" id="ML994662">
    <property type="protein sequence ID" value="KAF2179820.1"/>
    <property type="molecule type" value="Genomic_DNA"/>
</dbReference>
<reference evidence="2" key="1">
    <citation type="journal article" date="2020" name="Stud. Mycol.">
        <title>101 Dothideomycetes genomes: a test case for predicting lifestyles and emergence of pathogens.</title>
        <authorList>
            <person name="Haridas S."/>
            <person name="Albert R."/>
            <person name="Binder M."/>
            <person name="Bloem J."/>
            <person name="Labutti K."/>
            <person name="Salamov A."/>
            <person name="Andreopoulos B."/>
            <person name="Baker S."/>
            <person name="Barry K."/>
            <person name="Bills G."/>
            <person name="Bluhm B."/>
            <person name="Cannon C."/>
            <person name="Castanera R."/>
            <person name="Culley D."/>
            <person name="Daum C."/>
            <person name="Ezra D."/>
            <person name="Gonzalez J."/>
            <person name="Henrissat B."/>
            <person name="Kuo A."/>
            <person name="Liang C."/>
            <person name="Lipzen A."/>
            <person name="Lutzoni F."/>
            <person name="Magnuson J."/>
            <person name="Mondo S."/>
            <person name="Nolan M."/>
            <person name="Ohm R."/>
            <person name="Pangilinan J."/>
            <person name="Park H.-J."/>
            <person name="Ramirez L."/>
            <person name="Alfaro M."/>
            <person name="Sun H."/>
            <person name="Tritt A."/>
            <person name="Yoshinaga Y."/>
            <person name="Zwiers L.-H."/>
            <person name="Turgeon B."/>
            <person name="Goodwin S."/>
            <person name="Spatafora J."/>
            <person name="Crous P."/>
            <person name="Grigoriev I."/>
        </authorList>
    </citation>
    <scope>NUCLEOTIDE SEQUENCE</scope>
    <source>
        <strain evidence="2">CBS 207.26</strain>
    </source>
</reference>
<organism evidence="2 3">
    <name type="scientific">Zopfia rhizophila CBS 207.26</name>
    <dbReference type="NCBI Taxonomy" id="1314779"/>
    <lineage>
        <taxon>Eukaryota</taxon>
        <taxon>Fungi</taxon>
        <taxon>Dikarya</taxon>
        <taxon>Ascomycota</taxon>
        <taxon>Pezizomycotina</taxon>
        <taxon>Dothideomycetes</taxon>
        <taxon>Dothideomycetes incertae sedis</taxon>
        <taxon>Zopfiaceae</taxon>
        <taxon>Zopfia</taxon>
    </lineage>
</organism>
<proteinExistence type="predicted"/>
<evidence type="ECO:0000313" key="2">
    <source>
        <dbReference type="EMBL" id="KAF2179820.1"/>
    </source>
</evidence>
<dbReference type="AlphaFoldDB" id="A0A6A6DPC1"/>
<dbReference type="Proteomes" id="UP000800200">
    <property type="component" value="Unassembled WGS sequence"/>
</dbReference>
<name>A0A6A6DPC1_9PEZI</name>
<protein>
    <submittedName>
        <fullName evidence="2">Uncharacterized protein</fullName>
    </submittedName>
</protein>
<evidence type="ECO:0000313" key="3">
    <source>
        <dbReference type="Proteomes" id="UP000800200"/>
    </source>
</evidence>